<reference evidence="1 2" key="1">
    <citation type="submission" date="2021-06" db="EMBL/GenBank/DDBJ databases">
        <authorList>
            <person name="Kallberg Y."/>
            <person name="Tangrot J."/>
            <person name="Rosling A."/>
        </authorList>
    </citation>
    <scope>NUCLEOTIDE SEQUENCE [LARGE SCALE GENOMIC DNA]</scope>
    <source>
        <strain evidence="1 2">120-4 pot B 10/14</strain>
    </source>
</reference>
<evidence type="ECO:0000313" key="2">
    <source>
        <dbReference type="Proteomes" id="UP000789901"/>
    </source>
</evidence>
<proteinExistence type="predicted"/>
<name>A0ABN7UE12_GIGMA</name>
<sequence length="95" mass="11165">MAKKSAKTKQTLLNRPWTHRQLEAKTFGDNDINRIFRLGHVLDNLISRTTKTPAKKTARTFDFDSKQMSRKKKERLISKTVRKMLSWHIRALEIG</sequence>
<comment type="caution">
    <text evidence="1">The sequence shown here is derived from an EMBL/GenBank/DDBJ whole genome shotgun (WGS) entry which is preliminary data.</text>
</comment>
<organism evidence="1 2">
    <name type="scientific">Gigaspora margarita</name>
    <dbReference type="NCBI Taxonomy" id="4874"/>
    <lineage>
        <taxon>Eukaryota</taxon>
        <taxon>Fungi</taxon>
        <taxon>Fungi incertae sedis</taxon>
        <taxon>Mucoromycota</taxon>
        <taxon>Glomeromycotina</taxon>
        <taxon>Glomeromycetes</taxon>
        <taxon>Diversisporales</taxon>
        <taxon>Gigasporaceae</taxon>
        <taxon>Gigaspora</taxon>
    </lineage>
</organism>
<gene>
    <name evidence="1" type="ORF">GMARGA_LOCUS4400</name>
</gene>
<accession>A0ABN7UE12</accession>
<keyword evidence="2" id="KW-1185">Reference proteome</keyword>
<dbReference type="EMBL" id="CAJVQB010001720">
    <property type="protein sequence ID" value="CAG8547689.1"/>
    <property type="molecule type" value="Genomic_DNA"/>
</dbReference>
<protein>
    <submittedName>
        <fullName evidence="1">4504_t:CDS:1</fullName>
    </submittedName>
</protein>
<evidence type="ECO:0000313" key="1">
    <source>
        <dbReference type="EMBL" id="CAG8547689.1"/>
    </source>
</evidence>
<dbReference type="Proteomes" id="UP000789901">
    <property type="component" value="Unassembled WGS sequence"/>
</dbReference>